<dbReference type="Gene3D" id="2.60.120.920">
    <property type="match status" value="1"/>
</dbReference>
<accession>A0A7R8WDP1</accession>
<dbReference type="PROSITE" id="PS50897">
    <property type="entry name" value="CTLH"/>
    <property type="match status" value="2"/>
</dbReference>
<feature type="domain" description="B30.2/SPRY" evidence="3">
    <location>
        <begin position="78"/>
        <end position="264"/>
    </location>
</feature>
<dbReference type="InterPro" id="IPR013320">
    <property type="entry name" value="ConA-like_dom_sf"/>
</dbReference>
<dbReference type="PROSITE" id="PS50188">
    <property type="entry name" value="B302_SPRY"/>
    <property type="match status" value="1"/>
</dbReference>
<sequence length="839" mass="88209">MPSMVRSGGSEVGLPAADGGHGHPFRDREIAMLLEAPGSPNIDPERVGSSPRTALSAPAAGPSGASGGANGGKSKGPTQEERIRALYPMVPERTPLPVTWSQKDKWMLIGLSQGDLRVHYKGNGKGHKDAASVRACHPIPAACGVYYFEVKVISKGRDGYIAIGLSAQGVDMNSQPGWNPKSYGFHADDGHSFSSSGTGQPYGPTFSTGEVVEANFGQFPFVFDIQDLVQEVRHNVQFSVECFPVANVFPVTLRYVVAYHCQPFEEEVASIRHRQQIQKLVLNGMIAEAVELTESLYPTIFTRFPNLLFQLRIRQFIEMVAELRSSSAAGGGGSGSGSSAPSCRPSAAFTPVIVKASSSSTVPPPAGGMGEGQASNGVTPMDVEEAAPSCSSVNGVSNGDAPPPPYPDSASSSSSSSPSHDATMRMLAFGRELSELHRNMEPGAAEKNGRLLFDAFSILAYSAPGESPMAYLLDPAQRETVSAALNSAILETLGLPPKPPLEFALGHAFELIKAMSRLGYGACAFANVKDVLGITVLTYLIHHGYIAAAEAFARITGQPFEEEVASIRHRQQIQKLVLNGMIAEAVELTESLYPTIFTRFPNLLFQLRIRQFIEMVAELRSSSAAGGGGGSGSGSSAPSCRPSAAFTPVIVKASSSSTVPPPAGGMGEGQASNGVTPMDVEEAAPSCSSVNGVSNGDAPPPPYPDSASSSSSSSASPSHDATMRMLAFGRELSELHRNMEPGAAEKNGRLLFDAFSILAYSAPGESPMAYLLDPAQRETVSAALNSAILETLGLPPKPPLEFALGHAFELIKAMSRLGYGACAFANVKDVLGITVTDKT</sequence>
<dbReference type="SUPFAM" id="SSF49899">
    <property type="entry name" value="Concanavalin A-like lectins/glucanases"/>
    <property type="match status" value="1"/>
</dbReference>
<feature type="compositionally biased region" description="Low complexity" evidence="2">
    <location>
        <begin position="408"/>
        <end position="419"/>
    </location>
</feature>
<feature type="compositionally biased region" description="Low complexity" evidence="2">
    <location>
        <begin position="705"/>
        <end position="718"/>
    </location>
</feature>
<organism evidence="5">
    <name type="scientific">Cyprideis torosa</name>
    <dbReference type="NCBI Taxonomy" id="163714"/>
    <lineage>
        <taxon>Eukaryota</taxon>
        <taxon>Metazoa</taxon>
        <taxon>Ecdysozoa</taxon>
        <taxon>Arthropoda</taxon>
        <taxon>Crustacea</taxon>
        <taxon>Oligostraca</taxon>
        <taxon>Ostracoda</taxon>
        <taxon>Podocopa</taxon>
        <taxon>Podocopida</taxon>
        <taxon>Cytherocopina</taxon>
        <taxon>Cytheroidea</taxon>
        <taxon>Cytherideidae</taxon>
        <taxon>Cyprideis</taxon>
    </lineage>
</organism>
<dbReference type="InterPro" id="IPR043136">
    <property type="entry name" value="B30.2/SPRY_sf"/>
</dbReference>
<feature type="region of interest" description="Disordered" evidence="2">
    <location>
        <begin position="358"/>
        <end position="422"/>
    </location>
</feature>
<feature type="region of interest" description="Disordered" evidence="2">
    <location>
        <begin position="1"/>
        <end position="78"/>
    </location>
</feature>
<dbReference type="OrthoDB" id="25503at2759"/>
<dbReference type="AlphaFoldDB" id="A0A7R8WDP1"/>
<evidence type="ECO:0000256" key="2">
    <source>
        <dbReference type="SAM" id="MobiDB-lite"/>
    </source>
</evidence>
<dbReference type="EMBL" id="OB661536">
    <property type="protein sequence ID" value="CAD7228431.1"/>
    <property type="molecule type" value="Genomic_DNA"/>
</dbReference>
<dbReference type="PROSITE" id="PS50896">
    <property type="entry name" value="LISH"/>
    <property type="match status" value="1"/>
</dbReference>
<dbReference type="InterPro" id="IPR050618">
    <property type="entry name" value="Ubq-SigPath_Reg"/>
</dbReference>
<dbReference type="InterPro" id="IPR006595">
    <property type="entry name" value="CTLH_C"/>
</dbReference>
<dbReference type="PANTHER" id="PTHR12864">
    <property type="entry name" value="RAN BINDING PROTEIN 9-RELATED"/>
    <property type="match status" value="1"/>
</dbReference>
<reference evidence="5" key="1">
    <citation type="submission" date="2020-11" db="EMBL/GenBank/DDBJ databases">
        <authorList>
            <person name="Tran Van P."/>
        </authorList>
    </citation>
    <scope>NUCLEOTIDE SEQUENCE</scope>
</reference>
<feature type="domain" description="CTLH" evidence="4">
    <location>
        <begin position="270"/>
        <end position="327"/>
    </location>
</feature>
<feature type="domain" description="CTLH" evidence="4">
    <location>
        <begin position="566"/>
        <end position="623"/>
    </location>
</feature>
<evidence type="ECO:0000259" key="3">
    <source>
        <dbReference type="PROSITE" id="PS50188"/>
    </source>
</evidence>
<dbReference type="InterPro" id="IPR006594">
    <property type="entry name" value="LisH"/>
</dbReference>
<dbReference type="SMART" id="SM00757">
    <property type="entry name" value="CRA"/>
    <property type="match status" value="2"/>
</dbReference>
<protein>
    <submittedName>
        <fullName evidence="5">Uncharacterized protein</fullName>
    </submittedName>
</protein>
<dbReference type="SMART" id="SM00668">
    <property type="entry name" value="CTLH"/>
    <property type="match status" value="2"/>
</dbReference>
<feature type="region of interest" description="Disordered" evidence="2">
    <location>
        <begin position="653"/>
        <end position="720"/>
    </location>
</feature>
<dbReference type="Pfam" id="PF00622">
    <property type="entry name" value="SPRY"/>
    <property type="match status" value="1"/>
</dbReference>
<dbReference type="InterPro" id="IPR013144">
    <property type="entry name" value="CRA_dom"/>
</dbReference>
<proteinExistence type="inferred from homology"/>
<dbReference type="Pfam" id="PF10607">
    <property type="entry name" value="CTLH"/>
    <property type="match status" value="2"/>
</dbReference>
<dbReference type="InterPro" id="IPR003877">
    <property type="entry name" value="SPRY_dom"/>
</dbReference>
<evidence type="ECO:0000256" key="1">
    <source>
        <dbReference type="ARBA" id="ARBA00006535"/>
    </source>
</evidence>
<dbReference type="InterPro" id="IPR024964">
    <property type="entry name" value="CTLH/CRA"/>
</dbReference>
<feature type="compositionally biased region" description="Gly residues" evidence="2">
    <location>
        <begin position="64"/>
        <end position="74"/>
    </location>
</feature>
<comment type="similarity">
    <text evidence="1">Belongs to the RANBP9/10 family.</text>
</comment>
<feature type="compositionally biased region" description="Basic and acidic residues" evidence="2">
    <location>
        <begin position="20"/>
        <end position="30"/>
    </location>
</feature>
<evidence type="ECO:0000259" key="4">
    <source>
        <dbReference type="PROSITE" id="PS50897"/>
    </source>
</evidence>
<gene>
    <name evidence="5" type="ORF">CTOB1V02_LOCUS6314</name>
</gene>
<name>A0A7R8WDP1_9CRUS</name>
<dbReference type="SMART" id="SM00449">
    <property type="entry name" value="SPRY"/>
    <property type="match status" value="1"/>
</dbReference>
<dbReference type="InterPro" id="IPR001870">
    <property type="entry name" value="B30.2/SPRY"/>
</dbReference>
<evidence type="ECO:0000313" key="5">
    <source>
        <dbReference type="EMBL" id="CAD7228431.1"/>
    </source>
</evidence>